<comment type="caution">
    <text evidence="1">The sequence shown here is derived from an EMBL/GenBank/DDBJ whole genome shotgun (WGS) entry which is preliminary data.</text>
</comment>
<evidence type="ECO:0000313" key="1">
    <source>
        <dbReference type="EMBL" id="KRY49469.1"/>
    </source>
</evidence>
<dbReference type="EMBL" id="JYDR01003847">
    <property type="protein sequence ID" value="KRY49469.1"/>
    <property type="molecule type" value="Genomic_DNA"/>
</dbReference>
<dbReference type="Proteomes" id="UP000054632">
    <property type="component" value="Unassembled WGS sequence"/>
</dbReference>
<evidence type="ECO:0000313" key="2">
    <source>
        <dbReference type="Proteomes" id="UP000054632"/>
    </source>
</evidence>
<gene>
    <name evidence="1" type="ORF">T4A_3778</name>
</gene>
<feature type="non-terminal residue" evidence="1">
    <location>
        <position position="50"/>
    </location>
</feature>
<protein>
    <submittedName>
        <fullName evidence="1">Uncharacterized protein</fullName>
    </submittedName>
</protein>
<organism evidence="1 2">
    <name type="scientific">Trichinella pseudospiralis</name>
    <name type="common">Parasitic roundworm</name>
    <dbReference type="NCBI Taxonomy" id="6337"/>
    <lineage>
        <taxon>Eukaryota</taxon>
        <taxon>Metazoa</taxon>
        <taxon>Ecdysozoa</taxon>
        <taxon>Nematoda</taxon>
        <taxon>Enoplea</taxon>
        <taxon>Dorylaimia</taxon>
        <taxon>Trichinellida</taxon>
        <taxon>Trichinellidae</taxon>
        <taxon>Trichinella</taxon>
    </lineage>
</organism>
<sequence>LFSFQASDTIRFCDCIRWNSSSLPILQELIDPRLKCPSRRCHRSGTSCTA</sequence>
<proteinExistence type="predicted"/>
<reference evidence="1 2" key="1">
    <citation type="submission" date="2015-01" db="EMBL/GenBank/DDBJ databases">
        <title>Evolution of Trichinella species and genotypes.</title>
        <authorList>
            <person name="Korhonen P.K."/>
            <person name="Edoardo P."/>
            <person name="Giuseppe L.R."/>
            <person name="Gasser R.B."/>
        </authorList>
    </citation>
    <scope>NUCLEOTIDE SEQUENCE [LARGE SCALE GENOMIC DNA]</scope>
    <source>
        <strain evidence="1">ISS13</strain>
    </source>
</reference>
<feature type="non-terminal residue" evidence="1">
    <location>
        <position position="1"/>
    </location>
</feature>
<accession>A0A0V1CJT2</accession>
<name>A0A0V1CJT2_TRIPS</name>
<dbReference type="AlphaFoldDB" id="A0A0V1CJT2"/>